<evidence type="ECO:0000256" key="2">
    <source>
        <dbReference type="ARBA" id="ARBA00005814"/>
    </source>
</evidence>
<dbReference type="InterPro" id="IPR017871">
    <property type="entry name" value="ABC_transporter-like_CS"/>
</dbReference>
<protein>
    <recommendedName>
        <fullName evidence="8">ABC transporter domain-containing protein</fullName>
    </recommendedName>
</protein>
<dbReference type="PROSITE" id="PS00211">
    <property type="entry name" value="ABC_TRANSPORTER_1"/>
    <property type="match status" value="1"/>
</dbReference>
<dbReference type="GO" id="GO:0005524">
    <property type="term" value="F:ATP binding"/>
    <property type="evidence" value="ECO:0007669"/>
    <property type="project" value="InterPro"/>
</dbReference>
<dbReference type="SUPFAM" id="SSF52540">
    <property type="entry name" value="P-loop containing nucleoside triphosphate hydrolases"/>
    <property type="match status" value="1"/>
</dbReference>
<keyword evidence="3" id="KW-0813">Transport</keyword>
<name>A0AAD9J650_9ANNE</name>
<dbReference type="InterPro" id="IPR027417">
    <property type="entry name" value="P-loop_NTPase"/>
</dbReference>
<dbReference type="InterPro" id="IPR003439">
    <property type="entry name" value="ABC_transporter-like_ATP-bd"/>
</dbReference>
<dbReference type="PROSITE" id="PS50893">
    <property type="entry name" value="ABC_TRANSPORTER_2"/>
    <property type="match status" value="1"/>
</dbReference>
<dbReference type="GO" id="GO:0005886">
    <property type="term" value="C:plasma membrane"/>
    <property type="evidence" value="ECO:0007669"/>
    <property type="project" value="TreeGrafter"/>
</dbReference>
<dbReference type="Proteomes" id="UP001208570">
    <property type="component" value="Unassembled WGS sequence"/>
</dbReference>
<evidence type="ECO:0000313" key="10">
    <source>
        <dbReference type="Proteomes" id="UP001208570"/>
    </source>
</evidence>
<organism evidence="9 10">
    <name type="scientific">Paralvinella palmiformis</name>
    <dbReference type="NCBI Taxonomy" id="53620"/>
    <lineage>
        <taxon>Eukaryota</taxon>
        <taxon>Metazoa</taxon>
        <taxon>Spiralia</taxon>
        <taxon>Lophotrochozoa</taxon>
        <taxon>Annelida</taxon>
        <taxon>Polychaeta</taxon>
        <taxon>Sedentaria</taxon>
        <taxon>Canalipalpata</taxon>
        <taxon>Terebellida</taxon>
        <taxon>Terebelliformia</taxon>
        <taxon>Alvinellidae</taxon>
        <taxon>Paralvinella</taxon>
    </lineage>
</organism>
<evidence type="ECO:0000256" key="5">
    <source>
        <dbReference type="ARBA" id="ARBA00022989"/>
    </source>
</evidence>
<keyword evidence="10" id="KW-1185">Reference proteome</keyword>
<dbReference type="GO" id="GO:0140359">
    <property type="term" value="F:ABC-type transporter activity"/>
    <property type="evidence" value="ECO:0007669"/>
    <property type="project" value="InterPro"/>
</dbReference>
<dbReference type="Pfam" id="PF19055">
    <property type="entry name" value="ABC2_membrane_7"/>
    <property type="match status" value="1"/>
</dbReference>
<evidence type="ECO:0000259" key="8">
    <source>
        <dbReference type="PROSITE" id="PS50893"/>
    </source>
</evidence>
<dbReference type="Pfam" id="PF00005">
    <property type="entry name" value="ABC_tran"/>
    <property type="match status" value="1"/>
</dbReference>
<sequence>MAIHPKPLPDPFDLIKDQLFYNRSTVNYTSILDETEADYHDQTTNVNPVQKTLSWTDITAKTTLTESKCSWLSCCGMKKGETTNIIINKVSGIAKAQSFLGIVGSRILVEGQCFVNGENIGEDICRISGYVQQDNIYIGILTVKEHLWFNAVLRLQQNSMDSDRQKRIEYVMDEMGLTKCQNTTIGIPGSLKGISGGEKKRLAFATELLTIPNILICDEPTSGLDSFTAHSVVQSLKNLATKGHTILATIHQPSPEVFSMFDDILIMTGGRVVFLGPKSDAMAFFSGLGYHCPKTCSVTDFFMETLAIIPGREKQSQGNNVSSADHVIRPEVRSQNICQRFEESDYSDVIKRQIHEQQDAWTRSSSAEPAEFSNRISKSTLHGVLKIVEMTSSFHYAYQIMVIAQWRNVHYLEYESDDEAEGISRNLNGTSIFSHEDSTLCYHSGLEIIKSYGYELNDIGYCFGCMIALLLATEILSGIALIFKVKRAK</sequence>
<evidence type="ECO:0000256" key="1">
    <source>
        <dbReference type="ARBA" id="ARBA00004141"/>
    </source>
</evidence>
<reference evidence="9" key="1">
    <citation type="journal article" date="2023" name="Mol. Biol. Evol.">
        <title>Third-Generation Sequencing Reveals the Adaptive Role of the Epigenome in Three Deep-Sea Polychaetes.</title>
        <authorList>
            <person name="Perez M."/>
            <person name="Aroh O."/>
            <person name="Sun Y."/>
            <person name="Lan Y."/>
            <person name="Juniper S.K."/>
            <person name="Young C.R."/>
            <person name="Angers B."/>
            <person name="Qian P.Y."/>
        </authorList>
    </citation>
    <scope>NUCLEOTIDE SEQUENCE</scope>
    <source>
        <strain evidence="9">P08H-3</strain>
    </source>
</reference>
<gene>
    <name evidence="9" type="ORF">LSH36_566g01070</name>
</gene>
<comment type="similarity">
    <text evidence="2">Belongs to the ABC transporter superfamily. ABCG family. Eye pigment precursor importer (TC 3.A.1.204) subfamily.</text>
</comment>
<keyword evidence="5 7" id="KW-1133">Transmembrane helix</keyword>
<dbReference type="GO" id="GO:0016887">
    <property type="term" value="F:ATP hydrolysis activity"/>
    <property type="evidence" value="ECO:0007669"/>
    <property type="project" value="InterPro"/>
</dbReference>
<accession>A0AAD9J650</accession>
<comment type="caution">
    <text evidence="9">The sequence shown here is derived from an EMBL/GenBank/DDBJ whole genome shotgun (WGS) entry which is preliminary data.</text>
</comment>
<proteinExistence type="inferred from homology"/>
<evidence type="ECO:0000256" key="6">
    <source>
        <dbReference type="ARBA" id="ARBA00023136"/>
    </source>
</evidence>
<keyword evidence="4 7" id="KW-0812">Transmembrane</keyword>
<dbReference type="AlphaFoldDB" id="A0AAD9J650"/>
<feature type="domain" description="ABC transporter" evidence="8">
    <location>
        <begin position="53"/>
        <end position="294"/>
    </location>
</feature>
<evidence type="ECO:0000313" key="9">
    <source>
        <dbReference type="EMBL" id="KAK2147166.1"/>
    </source>
</evidence>
<evidence type="ECO:0000256" key="7">
    <source>
        <dbReference type="SAM" id="Phobius"/>
    </source>
</evidence>
<dbReference type="Gene3D" id="3.40.50.300">
    <property type="entry name" value="P-loop containing nucleotide triphosphate hydrolases"/>
    <property type="match status" value="1"/>
</dbReference>
<dbReference type="InterPro" id="IPR043926">
    <property type="entry name" value="ABCG_dom"/>
</dbReference>
<dbReference type="PANTHER" id="PTHR48041:SF139">
    <property type="entry name" value="PROTEIN SCARLET"/>
    <property type="match status" value="1"/>
</dbReference>
<dbReference type="InterPro" id="IPR050352">
    <property type="entry name" value="ABCG_transporters"/>
</dbReference>
<dbReference type="PANTHER" id="PTHR48041">
    <property type="entry name" value="ABC TRANSPORTER G FAMILY MEMBER 28"/>
    <property type="match status" value="1"/>
</dbReference>
<dbReference type="EMBL" id="JAODUP010000566">
    <property type="protein sequence ID" value="KAK2147166.1"/>
    <property type="molecule type" value="Genomic_DNA"/>
</dbReference>
<evidence type="ECO:0000256" key="4">
    <source>
        <dbReference type="ARBA" id="ARBA00022692"/>
    </source>
</evidence>
<evidence type="ECO:0000256" key="3">
    <source>
        <dbReference type="ARBA" id="ARBA00022448"/>
    </source>
</evidence>
<comment type="subcellular location">
    <subcellularLocation>
        <location evidence="1">Membrane</location>
        <topology evidence="1">Multi-pass membrane protein</topology>
    </subcellularLocation>
</comment>
<keyword evidence="6 7" id="KW-0472">Membrane</keyword>
<feature type="transmembrane region" description="Helical" evidence="7">
    <location>
        <begin position="458"/>
        <end position="483"/>
    </location>
</feature>